<gene>
    <name evidence="1" type="ORF">CIMG_13424</name>
</gene>
<reference evidence="2" key="1">
    <citation type="journal article" date="2009" name="Genome Res.">
        <title>Comparative genomic analyses of the human fungal pathogens Coccidioides and their relatives.</title>
        <authorList>
            <person name="Sharpton T.J."/>
            <person name="Stajich J.E."/>
            <person name="Rounsley S.D."/>
            <person name="Gardner M.J."/>
            <person name="Wortman J.R."/>
            <person name="Jordar V.S."/>
            <person name="Maiti R."/>
            <person name="Kodira C.D."/>
            <person name="Neafsey D.E."/>
            <person name="Zeng Q."/>
            <person name="Hung C.-Y."/>
            <person name="McMahan C."/>
            <person name="Muszewska A."/>
            <person name="Grynberg M."/>
            <person name="Mandel M.A."/>
            <person name="Kellner E.M."/>
            <person name="Barker B.M."/>
            <person name="Galgiani J.N."/>
            <person name="Orbach M.J."/>
            <person name="Kirkland T.N."/>
            <person name="Cole G.T."/>
            <person name="Henn M.R."/>
            <person name="Birren B.W."/>
            <person name="Taylor J.W."/>
        </authorList>
    </citation>
    <scope>NUCLEOTIDE SEQUENCE [LARGE SCALE GENOMIC DNA]</scope>
    <source>
        <strain evidence="2">RS</strain>
    </source>
</reference>
<organism evidence="1 2">
    <name type="scientific">Coccidioides immitis (strain RS)</name>
    <name type="common">Valley fever fungus</name>
    <dbReference type="NCBI Taxonomy" id="246410"/>
    <lineage>
        <taxon>Eukaryota</taxon>
        <taxon>Fungi</taxon>
        <taxon>Dikarya</taxon>
        <taxon>Ascomycota</taxon>
        <taxon>Pezizomycotina</taxon>
        <taxon>Eurotiomycetes</taxon>
        <taxon>Eurotiomycetidae</taxon>
        <taxon>Onygenales</taxon>
        <taxon>Onygenaceae</taxon>
        <taxon>Coccidioides</taxon>
    </lineage>
</organism>
<dbReference type="InParanoid" id="A0A0D8JXX8"/>
<accession>A0A0D8JXX8</accession>
<dbReference type="Proteomes" id="UP000001261">
    <property type="component" value="Unassembled WGS sequence"/>
</dbReference>
<proteinExistence type="predicted"/>
<dbReference type="OrthoDB" id="343070at2759"/>
<evidence type="ECO:0000313" key="2">
    <source>
        <dbReference type="Proteomes" id="UP000001261"/>
    </source>
</evidence>
<dbReference type="EMBL" id="GG704914">
    <property type="protein sequence ID" value="KJF61108.1"/>
    <property type="molecule type" value="Genomic_DNA"/>
</dbReference>
<dbReference type="AlphaFoldDB" id="A0A0D8JXX8"/>
<sequence>MIVKLEIKIMDHGYDYLTVVGVSRERVEKKIREFLGQLQSLIEDNNSLPALEKVKKDDFEIVVSSDKNNKKNDEKNDD</sequence>
<protein>
    <submittedName>
        <fullName evidence="1">Uncharacterized protein</fullName>
    </submittedName>
</protein>
<keyword evidence="2" id="KW-1185">Reference proteome</keyword>
<reference evidence="2" key="2">
    <citation type="journal article" date="2010" name="Genome Res.">
        <title>Population genomic sequencing of Coccidioides fungi reveals recent hybridization and transposon control.</title>
        <authorList>
            <person name="Neafsey D.E."/>
            <person name="Barker B.M."/>
            <person name="Sharpton T.J."/>
            <person name="Stajich J.E."/>
            <person name="Park D.J."/>
            <person name="Whiston E."/>
            <person name="Hung C.-Y."/>
            <person name="McMahan C."/>
            <person name="White J."/>
            <person name="Sykes S."/>
            <person name="Heiman D."/>
            <person name="Young S."/>
            <person name="Zeng Q."/>
            <person name="Abouelleil A."/>
            <person name="Aftuck L."/>
            <person name="Bessette D."/>
            <person name="Brown A."/>
            <person name="FitzGerald M."/>
            <person name="Lui A."/>
            <person name="Macdonald J.P."/>
            <person name="Priest M."/>
            <person name="Orbach M.J."/>
            <person name="Galgiani J.N."/>
            <person name="Kirkland T.N."/>
            <person name="Cole G.T."/>
            <person name="Birren B.W."/>
            <person name="Henn M.R."/>
            <person name="Taylor J.W."/>
            <person name="Rounsley S.D."/>
        </authorList>
    </citation>
    <scope>GENOME REANNOTATION</scope>
    <source>
        <strain evidence="2">RS</strain>
    </source>
</reference>
<dbReference type="VEuPathDB" id="FungiDB:CIMG_13424"/>
<evidence type="ECO:0000313" key="1">
    <source>
        <dbReference type="EMBL" id="KJF61108.1"/>
    </source>
</evidence>
<dbReference type="KEGG" id="cim:CIMG_13424"/>
<dbReference type="RefSeq" id="XP_004446163.1">
    <property type="nucleotide sequence ID" value="XM_004446106.1"/>
</dbReference>
<name>A0A0D8JXX8_COCIM</name>
<dbReference type="GeneID" id="24165051"/>